<dbReference type="InterPro" id="IPR051047">
    <property type="entry name" value="AccD/PCCB"/>
</dbReference>
<evidence type="ECO:0000313" key="6">
    <source>
        <dbReference type="Proteomes" id="UP000029614"/>
    </source>
</evidence>
<dbReference type="GO" id="GO:0003989">
    <property type="term" value="F:acetyl-CoA carboxylase activity"/>
    <property type="evidence" value="ECO:0007669"/>
    <property type="project" value="UniProtKB-ARBA"/>
</dbReference>
<evidence type="ECO:0000256" key="2">
    <source>
        <dbReference type="ARBA" id="ARBA00074538"/>
    </source>
</evidence>
<comment type="caution">
    <text evidence="5">The sequence shown here is derived from an EMBL/GenBank/DDBJ whole genome shotgun (WGS) entry which is preliminary data.</text>
</comment>
<dbReference type="OrthoDB" id="9803706at2"/>
<dbReference type="PANTHER" id="PTHR43842:SF2">
    <property type="entry name" value="PROPIONYL-COA CARBOXYLASE BETA CHAIN, MITOCHONDRIAL"/>
    <property type="match status" value="1"/>
</dbReference>
<gene>
    <name evidence="5" type="ORF">HMPREF9302_03200</name>
</gene>
<dbReference type="InterPro" id="IPR011762">
    <property type="entry name" value="COA_CT_N"/>
</dbReference>
<dbReference type="Pfam" id="PF01039">
    <property type="entry name" value="Carboxyl_trans"/>
    <property type="match status" value="1"/>
</dbReference>
<keyword evidence="5" id="KW-0808">Transferase</keyword>
<dbReference type="Proteomes" id="UP000029614">
    <property type="component" value="Unassembled WGS sequence"/>
</dbReference>
<accession>A0A096B0U6</accession>
<dbReference type="InterPro" id="IPR029045">
    <property type="entry name" value="ClpP/crotonase-like_dom_sf"/>
</dbReference>
<dbReference type="GO" id="GO:0009317">
    <property type="term" value="C:acetyl-CoA carboxylase complex"/>
    <property type="evidence" value="ECO:0007669"/>
    <property type="project" value="UniProtKB-ARBA"/>
</dbReference>
<dbReference type="GO" id="GO:0016740">
    <property type="term" value="F:transferase activity"/>
    <property type="evidence" value="ECO:0007669"/>
    <property type="project" value="UniProtKB-KW"/>
</dbReference>
<keyword evidence="6" id="KW-1185">Reference proteome</keyword>
<proteinExistence type="inferred from homology"/>
<dbReference type="SUPFAM" id="SSF52096">
    <property type="entry name" value="ClpP/crotonase"/>
    <property type="match status" value="2"/>
</dbReference>
<dbReference type="AlphaFoldDB" id="A0A096B0U6"/>
<dbReference type="PROSITE" id="PS50980">
    <property type="entry name" value="COA_CT_NTER"/>
    <property type="match status" value="1"/>
</dbReference>
<sequence length="521" mass="57081">MSKQTEKIKALVEKREIARLGGGQKAIDKQHERGKYTARERIEMLVDENSFEEYDMFKLHRCHNFGMEKKQYFGDGIVAGSATIDGRLVYLYAQDFTVNGGSLSETMAQKICKVMDMAMTNGAPVICMNDSGGARIQEGISALAGYGEIFERNILASGVIPQISSILGPCAGGAVYSPALTDFIVMKEQTSYMFLTGPKVVKTVTGEDIDAEHLGGASVHATKSGVTSFTAKTEEDAIDIIKKLLSYIPSNNREEAPRIECTDPIDRKEDILNEIIPDDPNQAYDMYKVIKAVTDNGEFFEVQPKFAKNLITGFARFNGQSVGVVANQPNAYAGVLDANASRKGARFVRFCDAFNIPIVSLVDVPGFLPGTGQEYNAVILHGAQLLYAYGEATVPKITITLRKSYGGSHIVMGCKQLRADLNFAWPSSEIAVMGGSGAVAVLYGREAKKVKEEGGDAKQFLAEKEEEYADMFANPYQAAQYGYIDDVIEPRNTRFRICRGLAQLAHKKQDLPAKKHGCMPM</sequence>
<dbReference type="EMBL" id="JRNU01000010">
    <property type="protein sequence ID" value="KGF52591.1"/>
    <property type="molecule type" value="Genomic_DNA"/>
</dbReference>
<dbReference type="PROSITE" id="PS50989">
    <property type="entry name" value="COA_CT_CTER"/>
    <property type="match status" value="1"/>
</dbReference>
<dbReference type="PANTHER" id="PTHR43842">
    <property type="entry name" value="PROPIONYL-COA CARBOXYLASE BETA CHAIN"/>
    <property type="match status" value="1"/>
</dbReference>
<name>A0A096B0U6_9BACT</name>
<dbReference type="GO" id="GO:0015977">
    <property type="term" value="P:carbon fixation"/>
    <property type="evidence" value="ECO:0007669"/>
    <property type="project" value="UniProtKB-ARBA"/>
</dbReference>
<evidence type="ECO:0000313" key="5">
    <source>
        <dbReference type="EMBL" id="KGF52591.1"/>
    </source>
</evidence>
<organism evidence="5 6">
    <name type="scientific">Prevotella amnii DNF00058</name>
    <dbReference type="NCBI Taxonomy" id="1401066"/>
    <lineage>
        <taxon>Bacteria</taxon>
        <taxon>Pseudomonadati</taxon>
        <taxon>Bacteroidota</taxon>
        <taxon>Bacteroidia</taxon>
        <taxon>Bacteroidales</taxon>
        <taxon>Prevotellaceae</taxon>
        <taxon>Prevotella</taxon>
    </lineage>
</organism>
<dbReference type="GO" id="GO:0004658">
    <property type="term" value="F:propionyl-CoA carboxylase activity"/>
    <property type="evidence" value="ECO:0007669"/>
    <property type="project" value="UniProtKB-ARBA"/>
</dbReference>
<comment type="similarity">
    <text evidence="1">Belongs to the AccD/PCCB family.</text>
</comment>
<dbReference type="InterPro" id="IPR034733">
    <property type="entry name" value="AcCoA_carboxyl_beta"/>
</dbReference>
<dbReference type="FunFam" id="3.90.226.10:FF:000016">
    <property type="entry name" value="Propionyl-CoA carboxylase, beta subunit"/>
    <property type="match status" value="1"/>
</dbReference>
<evidence type="ECO:0000256" key="1">
    <source>
        <dbReference type="ARBA" id="ARBA00006102"/>
    </source>
</evidence>
<feature type="domain" description="CoA carboxyltransferase N-terminal" evidence="3">
    <location>
        <begin position="1"/>
        <end position="260"/>
    </location>
</feature>
<feature type="domain" description="CoA carboxyltransferase C-terminal" evidence="4">
    <location>
        <begin position="264"/>
        <end position="515"/>
    </location>
</feature>
<dbReference type="RefSeq" id="WP_008450489.1">
    <property type="nucleotide sequence ID" value="NZ_JRNU01000010.1"/>
</dbReference>
<protein>
    <recommendedName>
        <fullName evidence="2">Propionyl-CoA carboxylase beta chain</fullName>
    </recommendedName>
</protein>
<dbReference type="FunFam" id="3.90.226.10:FF:000017">
    <property type="entry name" value="Propionyl-CoA carboxylase subunit beta 5"/>
    <property type="match status" value="1"/>
</dbReference>
<evidence type="ECO:0000259" key="4">
    <source>
        <dbReference type="PROSITE" id="PS50989"/>
    </source>
</evidence>
<dbReference type="InterPro" id="IPR011763">
    <property type="entry name" value="COA_CT_C"/>
</dbReference>
<evidence type="ECO:0000259" key="3">
    <source>
        <dbReference type="PROSITE" id="PS50980"/>
    </source>
</evidence>
<reference evidence="5 6" key="1">
    <citation type="submission" date="2014-07" db="EMBL/GenBank/DDBJ databases">
        <authorList>
            <person name="McCorrison J."/>
            <person name="Sanka R."/>
            <person name="Torralba M."/>
            <person name="Gillis M."/>
            <person name="Haft D.H."/>
            <person name="Methe B."/>
            <person name="Sutton G."/>
            <person name="Nelson K.E."/>
        </authorList>
    </citation>
    <scope>NUCLEOTIDE SEQUENCE [LARGE SCALE GENOMIC DNA]</scope>
    <source>
        <strain evidence="5 6">DNF00058</strain>
    </source>
</reference>
<dbReference type="Gene3D" id="3.90.226.10">
    <property type="entry name" value="2-enoyl-CoA Hydratase, Chain A, domain 1"/>
    <property type="match status" value="2"/>
</dbReference>